<dbReference type="EMBL" id="LQYT01000056">
    <property type="protein sequence ID" value="KYD17433.1"/>
    <property type="molecule type" value="Genomic_DNA"/>
</dbReference>
<dbReference type="AlphaFoldDB" id="A0A150LZ00"/>
<reference evidence="1 2" key="1">
    <citation type="submission" date="2016-01" db="EMBL/GenBank/DDBJ databases">
        <title>Draft Genome Sequences of Seven Thermophilic Sporeformers Isolated from Foods.</title>
        <authorList>
            <person name="Berendsen E.M."/>
            <person name="Wells-Bennik M.H."/>
            <person name="Krawcyk A.O."/>
            <person name="De Jong A."/>
            <person name="Holsappel S."/>
            <person name="Eijlander R.T."/>
            <person name="Kuipers O.P."/>
        </authorList>
    </citation>
    <scope>NUCLEOTIDE SEQUENCE [LARGE SCALE GENOMIC DNA]</scope>
    <source>
        <strain evidence="1 2">B4135</strain>
    </source>
</reference>
<gene>
    <name evidence="1" type="ORF">B4135_2455</name>
</gene>
<dbReference type="Proteomes" id="UP000075683">
    <property type="component" value="Unassembled WGS sequence"/>
</dbReference>
<evidence type="ECO:0000313" key="1">
    <source>
        <dbReference type="EMBL" id="KYD17433.1"/>
    </source>
</evidence>
<sequence length="52" mass="5841">MGQHFLSGLGGLKRPIFSVCNPFSNLTRLTSQFAQDILPRSLKKFFFLNGIP</sequence>
<dbReference type="STRING" id="301148.B4135_2455"/>
<accession>A0A150LZ00</accession>
<proteinExistence type="predicted"/>
<comment type="caution">
    <text evidence="1">The sequence shown here is derived from an EMBL/GenBank/DDBJ whole genome shotgun (WGS) entry which is preliminary data.</text>
</comment>
<organism evidence="1 2">
    <name type="scientific">Caldibacillus debilis</name>
    <dbReference type="NCBI Taxonomy" id="301148"/>
    <lineage>
        <taxon>Bacteria</taxon>
        <taxon>Bacillati</taxon>
        <taxon>Bacillota</taxon>
        <taxon>Bacilli</taxon>
        <taxon>Bacillales</taxon>
        <taxon>Bacillaceae</taxon>
        <taxon>Caldibacillus</taxon>
    </lineage>
</organism>
<protein>
    <submittedName>
        <fullName evidence="1">Uncharacterized protein</fullName>
    </submittedName>
</protein>
<name>A0A150LZ00_9BACI</name>
<evidence type="ECO:0000313" key="2">
    <source>
        <dbReference type="Proteomes" id="UP000075683"/>
    </source>
</evidence>